<evidence type="ECO:0000313" key="3">
    <source>
        <dbReference type="Proteomes" id="UP001162164"/>
    </source>
</evidence>
<evidence type="ECO:0000313" key="2">
    <source>
        <dbReference type="EMBL" id="KAJ8975554.1"/>
    </source>
</evidence>
<protein>
    <recommendedName>
        <fullName evidence="4">Transducin</fullName>
    </recommendedName>
</protein>
<comment type="caution">
    <text evidence="2">The sequence shown here is derived from an EMBL/GenBank/DDBJ whole genome shotgun (WGS) entry which is preliminary data.</text>
</comment>
<dbReference type="SUPFAM" id="SSF50978">
    <property type="entry name" value="WD40 repeat-like"/>
    <property type="match status" value="1"/>
</dbReference>
<feature type="repeat" description="WD" evidence="1">
    <location>
        <begin position="12"/>
        <end position="35"/>
    </location>
</feature>
<dbReference type="Gene3D" id="2.130.10.10">
    <property type="entry name" value="YVTN repeat-like/Quinoprotein amine dehydrogenase"/>
    <property type="match status" value="1"/>
</dbReference>
<gene>
    <name evidence="2" type="ORF">NQ317_000737</name>
</gene>
<dbReference type="EMBL" id="JAPWTJ010000803">
    <property type="protein sequence ID" value="KAJ8975554.1"/>
    <property type="molecule type" value="Genomic_DNA"/>
</dbReference>
<dbReference type="Proteomes" id="UP001162164">
    <property type="component" value="Unassembled WGS sequence"/>
</dbReference>
<name>A0ABQ9JCD1_9CUCU</name>
<organism evidence="2 3">
    <name type="scientific">Molorchus minor</name>
    <dbReference type="NCBI Taxonomy" id="1323400"/>
    <lineage>
        <taxon>Eukaryota</taxon>
        <taxon>Metazoa</taxon>
        <taxon>Ecdysozoa</taxon>
        <taxon>Arthropoda</taxon>
        <taxon>Hexapoda</taxon>
        <taxon>Insecta</taxon>
        <taxon>Pterygota</taxon>
        <taxon>Neoptera</taxon>
        <taxon>Endopterygota</taxon>
        <taxon>Coleoptera</taxon>
        <taxon>Polyphaga</taxon>
        <taxon>Cucujiformia</taxon>
        <taxon>Chrysomeloidea</taxon>
        <taxon>Cerambycidae</taxon>
        <taxon>Lamiinae</taxon>
        <taxon>Monochamini</taxon>
        <taxon>Molorchus</taxon>
    </lineage>
</organism>
<keyword evidence="1" id="KW-0853">WD repeat</keyword>
<evidence type="ECO:0008006" key="4">
    <source>
        <dbReference type="Google" id="ProtNLM"/>
    </source>
</evidence>
<feature type="non-terminal residue" evidence="2">
    <location>
        <position position="1"/>
    </location>
</feature>
<dbReference type="InterPro" id="IPR015943">
    <property type="entry name" value="WD40/YVTN_repeat-like_dom_sf"/>
</dbReference>
<evidence type="ECO:0000256" key="1">
    <source>
        <dbReference type="PROSITE-ProRule" id="PRU00221"/>
    </source>
</evidence>
<accession>A0ABQ9JCD1</accession>
<proteinExistence type="predicted"/>
<keyword evidence="3" id="KW-1185">Reference proteome</keyword>
<sequence length="63" mass="6790">DSILSEEAPMDYIVTGGVDDLVKVWELQDDRLSLKYNLEGHSLGVVSVAISNNGKPTLSSEAL</sequence>
<reference evidence="2" key="1">
    <citation type="journal article" date="2023" name="Insect Mol. Biol.">
        <title>Genome sequencing provides insights into the evolution of gene families encoding plant cell wall-degrading enzymes in longhorned beetles.</title>
        <authorList>
            <person name="Shin N.R."/>
            <person name="Okamura Y."/>
            <person name="Kirsch R."/>
            <person name="Pauchet Y."/>
        </authorList>
    </citation>
    <scope>NUCLEOTIDE SEQUENCE</scope>
    <source>
        <strain evidence="2">MMC_N1</strain>
    </source>
</reference>
<dbReference type="InterPro" id="IPR036322">
    <property type="entry name" value="WD40_repeat_dom_sf"/>
</dbReference>
<dbReference type="PROSITE" id="PS50082">
    <property type="entry name" value="WD_REPEATS_2"/>
    <property type="match status" value="1"/>
</dbReference>
<dbReference type="InterPro" id="IPR001680">
    <property type="entry name" value="WD40_rpt"/>
</dbReference>